<dbReference type="Proteomes" id="UP001152024">
    <property type="component" value="Unassembled WGS sequence"/>
</dbReference>
<feature type="compositionally biased region" description="Acidic residues" evidence="1">
    <location>
        <begin position="370"/>
        <end position="380"/>
    </location>
</feature>
<feature type="compositionally biased region" description="Basic and acidic residues" evidence="1">
    <location>
        <begin position="443"/>
        <end position="454"/>
    </location>
</feature>
<proteinExistence type="predicted"/>
<evidence type="ECO:0000313" key="3">
    <source>
        <dbReference type="Proteomes" id="UP001152024"/>
    </source>
</evidence>
<evidence type="ECO:0000313" key="2">
    <source>
        <dbReference type="EMBL" id="KAJ4139774.1"/>
    </source>
</evidence>
<feature type="compositionally biased region" description="Acidic residues" evidence="1">
    <location>
        <begin position="407"/>
        <end position="417"/>
    </location>
</feature>
<evidence type="ECO:0000256" key="1">
    <source>
        <dbReference type="SAM" id="MobiDB-lite"/>
    </source>
</evidence>
<accession>A0ABQ8RQ74</accession>
<dbReference type="EMBL" id="JAOQBH010000002">
    <property type="protein sequence ID" value="KAJ4139774.1"/>
    <property type="molecule type" value="Genomic_DNA"/>
</dbReference>
<reference evidence="2" key="1">
    <citation type="submission" date="2022-09" db="EMBL/GenBank/DDBJ databases">
        <title>Fusarium specimens isolated from Avocado Roots.</title>
        <authorList>
            <person name="Stajich J."/>
            <person name="Roper C."/>
            <person name="Heimlech-Rivalta G."/>
        </authorList>
    </citation>
    <scope>NUCLEOTIDE SEQUENCE</scope>
    <source>
        <strain evidence="2">CF00095</strain>
    </source>
</reference>
<sequence length="501" mass="57677">MTTWQDFAQSRAPKNTFLKRITTLEGFSNACTDSSFLAIRIKDIKKTSDSDCVLLQVGLAYLPSLEPGEFLDCSSANMPSLIQFYNKKSVRAWTINVLIRQDEKDQILALRDIPVRRNVRLGTQLAIHPDLLGDAVTSFLLNQGYFHDNKRNLVCVSFNPKGWKYMRDYFPAVMSRFSAYMDLRDIARDAAPDSGPIPGLKSCIELFNFDGELQQTEKAGRKADNAGEHAVAVCAFANILLSSENQRTFKYKLECGLMAQCWESEDIRMNFSADARYFVSVRTEAREALPFALESSWRIAQEFHGWNPKYAVKASYAEAYLQFHNESDVQDFIQDVNGKVYPTGETLSVTTHEERQRELQQEPGQQDLGNQEEDEQQEEDQPPKRHTPPPDDWVCRCAGRGCHCKEEETETEIEDEKEEQKRRLSHWDQKEEWAQEQEWGQQEETRQEHCRNSARECWTPDDGGEEKEEENELHASGWFGEDEKPEFEEVNSAADWDLVSD</sequence>
<feature type="region of interest" description="Disordered" evidence="1">
    <location>
        <begin position="348"/>
        <end position="392"/>
    </location>
</feature>
<keyword evidence="3" id="KW-1185">Reference proteome</keyword>
<feature type="compositionally biased region" description="Acidic residues" evidence="1">
    <location>
        <begin position="462"/>
        <end position="471"/>
    </location>
</feature>
<organism evidence="2 3">
    <name type="scientific">Fusarium equiseti</name>
    <name type="common">Fusarium scirpi</name>
    <dbReference type="NCBI Taxonomy" id="61235"/>
    <lineage>
        <taxon>Eukaryota</taxon>
        <taxon>Fungi</taxon>
        <taxon>Dikarya</taxon>
        <taxon>Ascomycota</taxon>
        <taxon>Pezizomycotina</taxon>
        <taxon>Sordariomycetes</taxon>
        <taxon>Hypocreomycetidae</taxon>
        <taxon>Hypocreales</taxon>
        <taxon>Nectriaceae</taxon>
        <taxon>Fusarium</taxon>
        <taxon>Fusarium incarnatum-equiseti species complex</taxon>
    </lineage>
</organism>
<feature type="compositionally biased region" description="Basic and acidic residues" evidence="1">
    <location>
        <begin position="418"/>
        <end position="433"/>
    </location>
</feature>
<protein>
    <submittedName>
        <fullName evidence="2">Uncharacterized protein</fullName>
    </submittedName>
</protein>
<comment type="caution">
    <text evidence="2">The sequence shown here is derived from an EMBL/GenBank/DDBJ whole genome shotgun (WGS) entry which is preliminary data.</text>
</comment>
<feature type="region of interest" description="Disordered" evidence="1">
    <location>
        <begin position="405"/>
        <end position="501"/>
    </location>
</feature>
<gene>
    <name evidence="2" type="ORF">NW768_001118</name>
</gene>
<name>A0ABQ8RQ74_FUSEQ</name>
<feature type="compositionally biased region" description="Basic and acidic residues" evidence="1">
    <location>
        <begin position="351"/>
        <end position="360"/>
    </location>
</feature>